<reference evidence="8 9" key="1">
    <citation type="submission" date="2014-10" db="EMBL/GenBank/DDBJ databases">
        <title>Genome sequence of Clostridium aceticum DSM 1496.</title>
        <authorList>
            <person name="Poehlein A."/>
            <person name="Schiel-Bengelsdorf B."/>
            <person name="Gottschalk G."/>
            <person name="Duerre P."/>
            <person name="Daniel R."/>
        </authorList>
    </citation>
    <scope>NUCLEOTIDE SEQUENCE [LARGE SCALE GENOMIC DNA]</scope>
    <source>
        <strain evidence="8 9">DSM 1496</strain>
    </source>
</reference>
<dbReference type="InterPro" id="IPR039420">
    <property type="entry name" value="WalR-like"/>
</dbReference>
<dbReference type="STRING" id="84022.CACET_c13750"/>
<dbReference type="InterPro" id="IPR011006">
    <property type="entry name" value="CheY-like_superfamily"/>
</dbReference>
<evidence type="ECO:0000256" key="3">
    <source>
        <dbReference type="ARBA" id="ARBA00023012"/>
    </source>
</evidence>
<accession>A0A0D8ICE4</accession>
<dbReference type="PATRIC" id="fig|84022.5.peg.2836"/>
<dbReference type="RefSeq" id="WP_044823621.1">
    <property type="nucleotide sequence ID" value="NZ_CP009687.1"/>
</dbReference>
<dbReference type="SUPFAM" id="SSF52172">
    <property type="entry name" value="CheY-like"/>
    <property type="match status" value="1"/>
</dbReference>
<dbReference type="SUPFAM" id="SSF46894">
    <property type="entry name" value="C-terminal effector domain of the bipartite response regulators"/>
    <property type="match status" value="1"/>
</dbReference>
<dbReference type="KEGG" id="cace:CACET_c13750"/>
<dbReference type="Proteomes" id="UP000035704">
    <property type="component" value="Chromosome"/>
</dbReference>
<dbReference type="GO" id="GO:0000156">
    <property type="term" value="F:phosphorelay response regulator activity"/>
    <property type="evidence" value="ECO:0007669"/>
    <property type="project" value="TreeGrafter"/>
</dbReference>
<dbReference type="Gene3D" id="6.10.250.690">
    <property type="match status" value="1"/>
</dbReference>
<gene>
    <name evidence="8" type="primary">walR2</name>
    <name evidence="8" type="ORF">CACET_c13750</name>
</gene>
<evidence type="ECO:0000256" key="5">
    <source>
        <dbReference type="ARBA" id="ARBA00023125"/>
    </source>
</evidence>
<dbReference type="Gene3D" id="1.10.10.10">
    <property type="entry name" value="Winged helix-like DNA-binding domain superfamily/Winged helix DNA-binding domain"/>
    <property type="match status" value="1"/>
</dbReference>
<sequence>MSVILVIEDEEPIRELIKLNLSMVGYEILEACDGEEGLKCINNEKVDLVLLDIMLPKQDGYELLPILLKKNIPTIMLTAKDRLKDKVKGLDMGADDYVTKPFEAVELLARIKSVLRRTGKEKTEIVMDDIEICLEQWKVLKGGQEVDLTYKEFDLLRLLIENKGNVMSRERLLELVWGYEFEGNTRTVDMHIQRLRNKLGTDKIKTIYKVGYRMED</sequence>
<dbReference type="InterPro" id="IPR001789">
    <property type="entry name" value="Sig_transdc_resp-reg_receiver"/>
</dbReference>
<dbReference type="PROSITE" id="PS51755">
    <property type="entry name" value="OMPR_PHOB"/>
    <property type="match status" value="1"/>
</dbReference>
<dbReference type="GO" id="GO:0000976">
    <property type="term" value="F:transcription cis-regulatory region binding"/>
    <property type="evidence" value="ECO:0007669"/>
    <property type="project" value="TreeGrafter"/>
</dbReference>
<dbReference type="Gene3D" id="3.40.50.2300">
    <property type="match status" value="1"/>
</dbReference>
<evidence type="ECO:0000256" key="1">
    <source>
        <dbReference type="ARBA" id="ARBA00018672"/>
    </source>
</evidence>
<dbReference type="InterPro" id="IPR016032">
    <property type="entry name" value="Sig_transdc_resp-reg_C-effctor"/>
</dbReference>
<keyword evidence="5" id="KW-0238">DNA-binding</keyword>
<dbReference type="CDD" id="cd00383">
    <property type="entry name" value="trans_reg_C"/>
    <property type="match status" value="1"/>
</dbReference>
<evidence type="ECO:0000256" key="2">
    <source>
        <dbReference type="ARBA" id="ARBA00022553"/>
    </source>
</evidence>
<evidence type="ECO:0000313" key="9">
    <source>
        <dbReference type="Proteomes" id="UP000035704"/>
    </source>
</evidence>
<dbReference type="InterPro" id="IPR036388">
    <property type="entry name" value="WH-like_DNA-bd_sf"/>
</dbReference>
<dbReference type="GO" id="GO:0032993">
    <property type="term" value="C:protein-DNA complex"/>
    <property type="evidence" value="ECO:0007669"/>
    <property type="project" value="TreeGrafter"/>
</dbReference>
<evidence type="ECO:0000256" key="7">
    <source>
        <dbReference type="ARBA" id="ARBA00024867"/>
    </source>
</evidence>
<proteinExistence type="predicted"/>
<dbReference type="PANTHER" id="PTHR48111">
    <property type="entry name" value="REGULATOR OF RPOS"/>
    <property type="match status" value="1"/>
</dbReference>
<dbReference type="OrthoDB" id="9778712at2"/>
<name>A0A0D8ICE4_9CLOT</name>
<evidence type="ECO:0000313" key="8">
    <source>
        <dbReference type="EMBL" id="AKL94840.1"/>
    </source>
</evidence>
<dbReference type="PANTHER" id="PTHR48111:SF73">
    <property type="entry name" value="ALKALINE PHOSPHATASE SYNTHESIS TRANSCRIPTIONAL REGULATORY PROTEIN PHOP"/>
    <property type="match status" value="1"/>
</dbReference>
<dbReference type="GO" id="GO:0005829">
    <property type="term" value="C:cytosol"/>
    <property type="evidence" value="ECO:0007669"/>
    <property type="project" value="TreeGrafter"/>
</dbReference>
<dbReference type="GO" id="GO:0006355">
    <property type="term" value="P:regulation of DNA-templated transcription"/>
    <property type="evidence" value="ECO:0007669"/>
    <property type="project" value="InterPro"/>
</dbReference>
<dbReference type="Pfam" id="PF00072">
    <property type="entry name" value="Response_reg"/>
    <property type="match status" value="1"/>
</dbReference>
<dbReference type="AlphaFoldDB" id="A0A0D8ICE4"/>
<dbReference type="PROSITE" id="PS50110">
    <property type="entry name" value="RESPONSE_REGULATORY"/>
    <property type="match status" value="1"/>
</dbReference>
<evidence type="ECO:0000256" key="6">
    <source>
        <dbReference type="ARBA" id="ARBA00023163"/>
    </source>
</evidence>
<keyword evidence="2" id="KW-0597">Phosphoprotein</keyword>
<dbReference type="InterPro" id="IPR001867">
    <property type="entry name" value="OmpR/PhoB-type_DNA-bd"/>
</dbReference>
<dbReference type="SMART" id="SM00862">
    <property type="entry name" value="Trans_reg_C"/>
    <property type="match status" value="1"/>
</dbReference>
<keyword evidence="9" id="KW-1185">Reference proteome</keyword>
<evidence type="ECO:0000256" key="4">
    <source>
        <dbReference type="ARBA" id="ARBA00023015"/>
    </source>
</evidence>
<dbReference type="Pfam" id="PF00486">
    <property type="entry name" value="Trans_reg_C"/>
    <property type="match status" value="1"/>
</dbReference>
<keyword evidence="4" id="KW-0805">Transcription regulation</keyword>
<dbReference type="FunFam" id="3.40.50.2300:FF:000001">
    <property type="entry name" value="DNA-binding response regulator PhoB"/>
    <property type="match status" value="1"/>
</dbReference>
<keyword evidence="3" id="KW-0902">Two-component regulatory system</keyword>
<dbReference type="SMART" id="SM00448">
    <property type="entry name" value="REC"/>
    <property type="match status" value="1"/>
</dbReference>
<protein>
    <recommendedName>
        <fullName evidence="1">Stage 0 sporulation protein A homolog</fullName>
    </recommendedName>
</protein>
<dbReference type="EMBL" id="CP009687">
    <property type="protein sequence ID" value="AKL94840.1"/>
    <property type="molecule type" value="Genomic_DNA"/>
</dbReference>
<keyword evidence="6" id="KW-0804">Transcription</keyword>
<comment type="function">
    <text evidence="7">May play the central regulatory role in sporulation. It may be an element of the effector pathway responsible for the activation of sporulation genes in response to nutritional stress. Spo0A may act in concert with spo0H (a sigma factor) to control the expression of some genes that are critical to the sporulation process.</text>
</comment>
<organism evidence="8 9">
    <name type="scientific">Clostridium aceticum</name>
    <dbReference type="NCBI Taxonomy" id="84022"/>
    <lineage>
        <taxon>Bacteria</taxon>
        <taxon>Bacillati</taxon>
        <taxon>Bacillota</taxon>
        <taxon>Clostridia</taxon>
        <taxon>Eubacteriales</taxon>
        <taxon>Clostridiaceae</taxon>
        <taxon>Clostridium</taxon>
    </lineage>
</organism>